<feature type="compositionally biased region" description="Basic and acidic residues" evidence="1">
    <location>
        <begin position="636"/>
        <end position="651"/>
    </location>
</feature>
<feature type="region of interest" description="Disordered" evidence="1">
    <location>
        <begin position="1601"/>
        <end position="1631"/>
    </location>
</feature>
<feature type="compositionally biased region" description="Low complexity" evidence="1">
    <location>
        <begin position="409"/>
        <end position="420"/>
    </location>
</feature>
<dbReference type="EMBL" id="JANKHO010001216">
    <property type="protein sequence ID" value="KAJ3502883.1"/>
    <property type="molecule type" value="Genomic_DNA"/>
</dbReference>
<feature type="region of interest" description="Disordered" evidence="1">
    <location>
        <begin position="1"/>
        <end position="27"/>
    </location>
</feature>
<evidence type="ECO:0000313" key="3">
    <source>
        <dbReference type="Proteomes" id="UP001148786"/>
    </source>
</evidence>
<sequence length="1707" mass="187115">MQKSWRLITPPEVATGSDSEQERPQAQHLRPLRLRSSWLTSTYPWNNKFVSSERQLSDVFGVEHPLHLFVKLLEALEQEKCNSFDAEAMKFKSTLRIDDPFCPKDDQLIHMRLDAKTAIPLCSYLCGHKLVDVTSLLFNEGIPGDSIPTHPKHHHFGDIDGKSWEQLHDWPNLLKKMHTMLQKAKLVTGDDPSPQPVTTGTTLPAQHHLVLLNSIVGRDSSMKLTKILSNVEIATMHLNIMLQGHVDLPDKINWFSTVASVSGGELSQEARTFLKPFIKTPHRLRLPLHLALLISPIYLLVFAQLHKKDWDRWKLVLSSLLLGNQKPRLLTSSELALWRAILAVAHGKNTILALLDELDALPWERLASVPEEHRLWFKPAHIQANPASPLNAGIFSAELLLTPEEAARRSTAATSTMSSEGPDSSAVSHVSAGMHIDGGGKGGAEAFALTHVDEMVIEQTALGAHGDQNSAVAEGGTGKQPASVPENEMVVEQTTLTAHGAQDGMAADGPNQFASAPLDEMVVETTLSSHGEQDSIAVGGGEDEMAIEHVTHSARGDQDNIAAGGGEDKMAIEQAALSARGDQDSKAAEGENEVDVEQTTLSTHGDRDNTAAIQQTPLDTHGDRANKTAEQTSRSTDGDKDNAMDVDRSDQTNENIFPPTAPNPGGVKEPTVSNPGGAKTLTVPNPDGEGLPAEKTLSDDDDDDEHEQIDAEMIGRHDRVSTPQIQPRLGPDLLSRYTSSIAPKVPVIPPLKKAATGASPSVQIERRTPFPSHNFRPEQGSSMHDAIDIDAIMEEIRNRSKTTLDVKSIPNKHTSDRPTLLYTPEGQQVSIRPSFHTPEMMDCFHSIAKGVEASFIAQQPPHVADPNRSVLAVMTLEEYNTKGVREIQAILRRKHIVVTGLPPSDLKFDEAGLETLASLDAIVDIQDQSLSFTDDCNDILRQGTLRQILECSRMKNGKTLNALNFPMGVSGVRPSPVSSDLCAWRHTAGLPFCKSTGPVYPVDDVQWGLVATDGAFHGWHVDSDGFGTVVEVQTGRKWWVLARPRGDDPDFNDFARIRTFLGEIDTSAPNLDRWELEAVLLKSGSRLVFGSDQHQSPRFETPPATRKHFPRPDANNEFISILSLAAVLAHLFDLSESHTPLDVIIFAALIVFLTALDFQTYESTEATSDLPHQNPMSFSERLSAAYARGMAMELVKWTFHHYDVKNLETGDDVPHPYVEVFGQYLFSLSQTLAYYKGEALSADMYGPDECTVQSFTDQLENALSTFPRMEMIKFRYQSGACQPLTLAPESRYLFTLKQTTENYVPSPGNREDAASEGWALIVLHIREEVTKQLSELYNNPRRDDDAAKHWNHVASHIDKEIEEQVSKLKPKIDRDVERGIPDRRKRGGNRTDGSAPSPPGGVDGRGLRGYAKESCEDVRKCGGNQSRLSVVEEAVKGDLVEATSAQHHAMKESVKDLTKDCQMAVRVDEAHLRMASIESNCTDKTYVPRQIREYDAGVRAQANEAMLTCIRGAVTSESNQRGCPSSRKQWRATFWARNFPSGESKEPPGELPGCFPVSSHTTTQAPSFETASARDANNMIPPRRHETGELGDLVGERNTANGTHPTTQRQECLQEGSPSSILQGDPISPPPPSYVPAEIRIRFPPQDQAVASVAIAVPASAAASAPMAPAPAAAPPNALALASAEASKFQTIPANQSSCKRQAWLRV</sequence>
<feature type="compositionally biased region" description="Polar residues" evidence="1">
    <location>
        <begin position="1601"/>
        <end position="1622"/>
    </location>
</feature>
<comment type="caution">
    <text evidence="2">The sequence shown here is derived from an EMBL/GenBank/DDBJ whole genome shotgun (WGS) entry which is preliminary data.</text>
</comment>
<dbReference type="Proteomes" id="UP001148786">
    <property type="component" value="Unassembled WGS sequence"/>
</dbReference>
<organism evidence="2 3">
    <name type="scientific">Agrocybe chaxingu</name>
    <dbReference type="NCBI Taxonomy" id="84603"/>
    <lineage>
        <taxon>Eukaryota</taxon>
        <taxon>Fungi</taxon>
        <taxon>Dikarya</taxon>
        <taxon>Basidiomycota</taxon>
        <taxon>Agaricomycotina</taxon>
        <taxon>Agaricomycetes</taxon>
        <taxon>Agaricomycetidae</taxon>
        <taxon>Agaricales</taxon>
        <taxon>Agaricineae</taxon>
        <taxon>Strophariaceae</taxon>
        <taxon>Agrocybe</taxon>
    </lineage>
</organism>
<protein>
    <submittedName>
        <fullName evidence="2">Uncharacterized protein</fullName>
    </submittedName>
</protein>
<name>A0A9W8JUV1_9AGAR</name>
<proteinExistence type="predicted"/>
<feature type="region of interest" description="Disordered" evidence="1">
    <location>
        <begin position="407"/>
        <end position="429"/>
    </location>
</feature>
<evidence type="ECO:0000256" key="1">
    <source>
        <dbReference type="SAM" id="MobiDB-lite"/>
    </source>
</evidence>
<feature type="region of interest" description="Disordered" evidence="1">
    <location>
        <begin position="1361"/>
        <end position="1408"/>
    </location>
</feature>
<evidence type="ECO:0000313" key="2">
    <source>
        <dbReference type="EMBL" id="KAJ3502883.1"/>
    </source>
</evidence>
<feature type="region of interest" description="Disordered" evidence="1">
    <location>
        <begin position="577"/>
        <end position="704"/>
    </location>
</feature>
<dbReference type="OrthoDB" id="3270451at2759"/>
<reference evidence="2" key="1">
    <citation type="submission" date="2022-07" db="EMBL/GenBank/DDBJ databases">
        <title>Genome Sequence of Agrocybe chaxingu.</title>
        <authorList>
            <person name="Buettner E."/>
        </authorList>
    </citation>
    <scope>NUCLEOTIDE SEQUENCE</scope>
    <source>
        <strain evidence="2">MP-N11</strain>
    </source>
</reference>
<gene>
    <name evidence="2" type="ORF">NLJ89_g8689</name>
</gene>
<feature type="compositionally biased region" description="Basic and acidic residues" evidence="1">
    <location>
        <begin position="1361"/>
        <end position="1382"/>
    </location>
</feature>
<keyword evidence="3" id="KW-1185">Reference proteome</keyword>
<accession>A0A9W8JUV1</accession>